<feature type="chain" id="PRO_5040181531" description="FAD-binding PCMH-type domain-containing protein" evidence="6">
    <location>
        <begin position="20"/>
        <end position="600"/>
    </location>
</feature>
<dbReference type="Proteomes" id="UP000710849">
    <property type="component" value="Unassembled WGS sequence"/>
</dbReference>
<evidence type="ECO:0000256" key="6">
    <source>
        <dbReference type="SAM" id="SignalP"/>
    </source>
</evidence>
<dbReference type="EMBL" id="RCSW01000016">
    <property type="protein sequence ID" value="KAF7936566.1"/>
    <property type="molecule type" value="Genomic_DNA"/>
</dbReference>
<dbReference type="InterPro" id="IPR012951">
    <property type="entry name" value="BBE"/>
</dbReference>
<dbReference type="InterPro" id="IPR036318">
    <property type="entry name" value="FAD-bd_PCMH-like_sf"/>
</dbReference>
<dbReference type="Pfam" id="PF08031">
    <property type="entry name" value="BBE"/>
    <property type="match status" value="1"/>
</dbReference>
<name>A0A9P5IBG8_9HELO</name>
<dbReference type="InterPro" id="IPR050416">
    <property type="entry name" value="FAD-linked_Oxidoreductase"/>
</dbReference>
<keyword evidence="3" id="KW-0285">Flavoprotein</keyword>
<evidence type="ECO:0000256" key="1">
    <source>
        <dbReference type="ARBA" id="ARBA00001974"/>
    </source>
</evidence>
<dbReference type="Gene3D" id="3.40.462.20">
    <property type="match status" value="1"/>
</dbReference>
<dbReference type="RefSeq" id="XP_038730696.1">
    <property type="nucleotide sequence ID" value="XM_038878446.1"/>
</dbReference>
<dbReference type="GO" id="GO:0016491">
    <property type="term" value="F:oxidoreductase activity"/>
    <property type="evidence" value="ECO:0007669"/>
    <property type="project" value="UniProtKB-KW"/>
</dbReference>
<dbReference type="InterPro" id="IPR016169">
    <property type="entry name" value="FAD-bd_PCMH_sub2"/>
</dbReference>
<sequence length="600" mass="63372">MQSLCSLLFYATVLSGAWASNSTCKTSPLDLNWPSIEDWQALNTSIGGALIKTSPVASSCYPRNPFSSTTSCELTTANWTLSEFHASLPESIGAPLYANNSCLPPGAVGYTQQRGCSVGGLPEYVVNATSEKQVSTALAWASQRNIRVIVKGTGHDLNGRSSGAYALSIWTHNFNSINFDSAWPSPGTNTTADVVIAGSGNNWIRIYTAAEDAGRLVVGGGTSTVGLGGYIQGGGHGPTSSHYGLAADQILQVRIVTTNGSIYTANAQQNQDLLWAIRGGGAGQYGVVIEYVLKTHPAPTSAVLGTLTLSANGTDESSIKAAWDALAAQVAGTPDLMDAGLAGQMTVIYGSQSGVMLSAMQSLFGYNMTAATMSSLVAPLIAKIRAQGYKTNGSIAIDSSTPTEFANFTSFFHAISPEGTTGSAGAASLMSSRLLGREQLTDISQDRLVGYLQRALKSQSGSGGFMIFGMQGGKGPASVPVEMRGALNPSWRAAYLHTITMGASVNTTTDPQNSLNSAAKWVNENEETLWHDWAPEMGSYMNEANPFNPGFKKDYYGSSYDKLAAIKKQYDPTESLFVLTGVGSDEWDYNLIMGKLCKIH</sequence>
<evidence type="ECO:0000259" key="7">
    <source>
        <dbReference type="PROSITE" id="PS51387"/>
    </source>
</evidence>
<keyword evidence="5" id="KW-0560">Oxidoreductase</keyword>
<reference evidence="8 9" key="1">
    <citation type="journal article" date="2020" name="Genome Biol. Evol.">
        <title>Comparative genomics of Sclerotiniaceae.</title>
        <authorList>
            <person name="Valero Jimenez C.A."/>
            <person name="Steentjes M."/>
            <person name="Scholten O.E."/>
            <person name="Van Kan J.A.L."/>
        </authorList>
    </citation>
    <scope>NUCLEOTIDE SEQUENCE [LARGE SCALE GENOMIC DNA]</scope>
    <source>
        <strain evidence="8 9">MUCL 94</strain>
    </source>
</reference>
<dbReference type="PANTHER" id="PTHR42973:SF39">
    <property type="entry name" value="FAD-BINDING PCMH-TYPE DOMAIN-CONTAINING PROTEIN"/>
    <property type="match status" value="1"/>
</dbReference>
<proteinExistence type="inferred from homology"/>
<dbReference type="Gene3D" id="3.30.465.10">
    <property type="match status" value="1"/>
</dbReference>
<comment type="cofactor">
    <cofactor evidence="1">
        <name>FAD</name>
        <dbReference type="ChEBI" id="CHEBI:57692"/>
    </cofactor>
</comment>
<organism evidence="8 9">
    <name type="scientific">Botrytis byssoidea</name>
    <dbReference type="NCBI Taxonomy" id="139641"/>
    <lineage>
        <taxon>Eukaryota</taxon>
        <taxon>Fungi</taxon>
        <taxon>Dikarya</taxon>
        <taxon>Ascomycota</taxon>
        <taxon>Pezizomycotina</taxon>
        <taxon>Leotiomycetes</taxon>
        <taxon>Helotiales</taxon>
        <taxon>Sclerotiniaceae</taxon>
        <taxon>Botrytis</taxon>
    </lineage>
</organism>
<feature type="domain" description="FAD-binding PCMH-type" evidence="7">
    <location>
        <begin position="118"/>
        <end position="298"/>
    </location>
</feature>
<keyword evidence="4" id="KW-0274">FAD</keyword>
<protein>
    <recommendedName>
        <fullName evidence="7">FAD-binding PCMH-type domain-containing protein</fullName>
    </recommendedName>
</protein>
<evidence type="ECO:0000256" key="4">
    <source>
        <dbReference type="ARBA" id="ARBA00022827"/>
    </source>
</evidence>
<keyword evidence="9" id="KW-1185">Reference proteome</keyword>
<comment type="caution">
    <text evidence="8">The sequence shown here is derived from an EMBL/GenBank/DDBJ whole genome shotgun (WGS) entry which is preliminary data.</text>
</comment>
<keyword evidence="6" id="KW-0732">Signal</keyword>
<dbReference type="InterPro" id="IPR016166">
    <property type="entry name" value="FAD-bd_PCMH"/>
</dbReference>
<evidence type="ECO:0000256" key="2">
    <source>
        <dbReference type="ARBA" id="ARBA00005466"/>
    </source>
</evidence>
<dbReference type="PROSITE" id="PS51387">
    <property type="entry name" value="FAD_PCMH"/>
    <property type="match status" value="1"/>
</dbReference>
<evidence type="ECO:0000256" key="3">
    <source>
        <dbReference type="ARBA" id="ARBA00022630"/>
    </source>
</evidence>
<evidence type="ECO:0000256" key="5">
    <source>
        <dbReference type="ARBA" id="ARBA00023002"/>
    </source>
</evidence>
<evidence type="ECO:0000313" key="8">
    <source>
        <dbReference type="EMBL" id="KAF7936566.1"/>
    </source>
</evidence>
<gene>
    <name evidence="8" type="ORF">EAE97_007932</name>
</gene>
<accession>A0A9P5IBG8</accession>
<dbReference type="AlphaFoldDB" id="A0A9P5IBG8"/>
<dbReference type="Pfam" id="PF01565">
    <property type="entry name" value="FAD_binding_4"/>
    <property type="match status" value="1"/>
</dbReference>
<dbReference type="InterPro" id="IPR006094">
    <property type="entry name" value="Oxid_FAD_bind_N"/>
</dbReference>
<dbReference type="PANTHER" id="PTHR42973">
    <property type="entry name" value="BINDING OXIDOREDUCTASE, PUTATIVE (AFU_ORTHOLOGUE AFUA_1G17690)-RELATED"/>
    <property type="match status" value="1"/>
</dbReference>
<comment type="similarity">
    <text evidence="2">Belongs to the oxygen-dependent FAD-linked oxidoreductase family.</text>
</comment>
<feature type="signal peptide" evidence="6">
    <location>
        <begin position="1"/>
        <end position="19"/>
    </location>
</feature>
<evidence type="ECO:0000313" key="9">
    <source>
        <dbReference type="Proteomes" id="UP000710849"/>
    </source>
</evidence>
<dbReference type="GO" id="GO:0071949">
    <property type="term" value="F:FAD binding"/>
    <property type="evidence" value="ECO:0007669"/>
    <property type="project" value="InterPro"/>
</dbReference>
<dbReference type="GeneID" id="62151520"/>
<dbReference type="SUPFAM" id="SSF56176">
    <property type="entry name" value="FAD-binding/transporter-associated domain-like"/>
    <property type="match status" value="1"/>
</dbReference>